<keyword evidence="6 8" id="KW-0472">Membrane</keyword>
<gene>
    <name evidence="11" type="ORF">GSTUAT00007661001</name>
</gene>
<evidence type="ECO:0000256" key="2">
    <source>
        <dbReference type="ARBA" id="ARBA00022448"/>
    </source>
</evidence>
<reference evidence="11" key="1">
    <citation type="submission" date="2015-10" db="EMBL/GenBank/DDBJ databases">
        <authorList>
            <person name="Regsiter A."/>
            <person name="william w."/>
        </authorList>
    </citation>
    <scope>NUCLEOTIDE SEQUENCE</scope>
    <source>
        <strain evidence="11">Montdore</strain>
    </source>
</reference>
<accession>A0A292PP50</accession>
<keyword evidence="4" id="KW-0677">Repeat</keyword>
<feature type="compositionally biased region" description="Basic residues" evidence="9">
    <location>
        <begin position="282"/>
        <end position="292"/>
    </location>
</feature>
<dbReference type="PANTHER" id="PTHR12226:SF2">
    <property type="entry name" value="MANNOSE-P-DOLICHOL UTILIZATION DEFECT 1 PROTEIN"/>
    <property type="match status" value="1"/>
</dbReference>
<evidence type="ECO:0000256" key="1">
    <source>
        <dbReference type="ARBA" id="ARBA00004141"/>
    </source>
</evidence>
<dbReference type="PANTHER" id="PTHR12226">
    <property type="entry name" value="MANNOSE-P-DOLICHOL UTILIZATION DEFECT 1 LEC35 -RELATED"/>
    <property type="match status" value="1"/>
</dbReference>
<dbReference type="Proteomes" id="UP001412239">
    <property type="component" value="Unassembled WGS sequence"/>
</dbReference>
<evidence type="ECO:0000256" key="3">
    <source>
        <dbReference type="ARBA" id="ARBA00022692"/>
    </source>
</evidence>
<organism evidence="11 12">
    <name type="scientific">Tuber aestivum</name>
    <name type="common">summer truffle</name>
    <dbReference type="NCBI Taxonomy" id="59557"/>
    <lineage>
        <taxon>Eukaryota</taxon>
        <taxon>Fungi</taxon>
        <taxon>Dikarya</taxon>
        <taxon>Ascomycota</taxon>
        <taxon>Pezizomycotina</taxon>
        <taxon>Pezizomycetes</taxon>
        <taxon>Pezizales</taxon>
        <taxon>Tuberaceae</taxon>
        <taxon>Tuber</taxon>
    </lineage>
</organism>
<comment type="subcellular location">
    <subcellularLocation>
        <location evidence="1 8">Membrane</location>
        <topology evidence="1 8">Multi-pass membrane protein</topology>
    </subcellularLocation>
</comment>
<dbReference type="Gene3D" id="1.20.1280.290">
    <property type="match status" value="2"/>
</dbReference>
<feature type="transmembrane region" description="Helical" evidence="10">
    <location>
        <begin position="150"/>
        <end position="167"/>
    </location>
</feature>
<dbReference type="EMBL" id="LN891142">
    <property type="protein sequence ID" value="CUS08267.1"/>
    <property type="molecule type" value="Genomic_DNA"/>
</dbReference>
<evidence type="ECO:0000256" key="6">
    <source>
        <dbReference type="ARBA" id="ARBA00023136"/>
    </source>
</evidence>
<sequence>MDSILQSLEGPVFSAIRPYITPYTSTLPSSLQEPLSNLLTPVCYNNLIRDFDPASNPQCVQYAISKAVGLGIVTLSTIIKVPQLIKLLSSRSSKGLSFLSYLLETTAFLCTLAYNFRSGNPFSTYGEIAMIAVQNVLISTLILQFSGKGGWGAIWVAVLAVAGYALFNEGIVSPDVMVYLQAATIPLGLASKVPQIVEVARQKSTGQLSAFAVFNYLFGSLARVFTTLSEVNDPLILWGFLGGAALNAVLAAQMMYYWNSGKKGGKSPNTPSKKFYAGGKSPKPKGGPKKRS</sequence>
<keyword evidence="2" id="KW-0813">Transport</keyword>
<dbReference type="InterPro" id="IPR016817">
    <property type="entry name" value="MannP-dilichol_defect-1"/>
</dbReference>
<protein>
    <recommendedName>
        <fullName evidence="8">Mannose-P-dolichol utilization defect 1 protein homolog</fullName>
    </recommendedName>
</protein>
<feature type="transmembrane region" description="Helical" evidence="10">
    <location>
        <begin position="235"/>
        <end position="258"/>
    </location>
</feature>
<dbReference type="PIRSF" id="PIRSF023381">
    <property type="entry name" value="MannP-dilichol_defect-1p"/>
    <property type="match status" value="1"/>
</dbReference>
<proteinExistence type="inferred from homology"/>
<evidence type="ECO:0000256" key="7">
    <source>
        <dbReference type="ARBA" id="ARBA00038475"/>
    </source>
</evidence>
<comment type="similarity">
    <text evidence="7 8">Belongs to the MPDU1 (TC 2.A.43.3) family.</text>
</comment>
<evidence type="ECO:0000256" key="9">
    <source>
        <dbReference type="SAM" id="MobiDB-lite"/>
    </source>
</evidence>
<dbReference type="Pfam" id="PF04193">
    <property type="entry name" value="PQ-loop"/>
    <property type="match status" value="2"/>
</dbReference>
<evidence type="ECO:0000313" key="11">
    <source>
        <dbReference type="EMBL" id="CUS08267.1"/>
    </source>
</evidence>
<evidence type="ECO:0000256" key="8">
    <source>
        <dbReference type="PIRNR" id="PIRNR023381"/>
    </source>
</evidence>
<feature type="region of interest" description="Disordered" evidence="9">
    <location>
        <begin position="262"/>
        <end position="292"/>
    </location>
</feature>
<dbReference type="InterPro" id="IPR006603">
    <property type="entry name" value="PQ-loop_rpt"/>
</dbReference>
<dbReference type="AlphaFoldDB" id="A0A292PP50"/>
<dbReference type="SMART" id="SM00679">
    <property type="entry name" value="CTNS"/>
    <property type="match status" value="2"/>
</dbReference>
<evidence type="ECO:0000256" key="10">
    <source>
        <dbReference type="SAM" id="Phobius"/>
    </source>
</evidence>
<evidence type="ECO:0000256" key="4">
    <source>
        <dbReference type="ARBA" id="ARBA00022737"/>
    </source>
</evidence>
<keyword evidence="5 8" id="KW-1133">Transmembrane helix</keyword>
<keyword evidence="3 8" id="KW-0812">Transmembrane</keyword>
<keyword evidence="12" id="KW-1185">Reference proteome</keyword>
<name>A0A292PP50_9PEZI</name>
<evidence type="ECO:0000256" key="5">
    <source>
        <dbReference type="ARBA" id="ARBA00022989"/>
    </source>
</evidence>
<dbReference type="GO" id="GO:0016020">
    <property type="term" value="C:membrane"/>
    <property type="evidence" value="ECO:0007669"/>
    <property type="project" value="UniProtKB-SubCell"/>
</dbReference>
<evidence type="ECO:0000313" key="12">
    <source>
        <dbReference type="Proteomes" id="UP001412239"/>
    </source>
</evidence>
<feature type="transmembrane region" description="Helical" evidence="10">
    <location>
        <begin position="209"/>
        <end position="229"/>
    </location>
</feature>